<dbReference type="InterPro" id="IPR011009">
    <property type="entry name" value="Kinase-like_dom_sf"/>
</dbReference>
<name>A0AAU9JMC3_9CILI</name>
<comment type="caution">
    <text evidence="14">The sequence shown here is derived from an EMBL/GenBank/DDBJ whole genome shotgun (WGS) entry which is preliminary data.</text>
</comment>
<accession>A0AAU9JMC3</accession>
<gene>
    <name evidence="14" type="ORF">BSTOLATCC_MIC40699</name>
</gene>
<dbReference type="SMART" id="SM00220">
    <property type="entry name" value="S_TKc"/>
    <property type="match status" value="1"/>
</dbReference>
<keyword evidence="15" id="KW-1185">Reference proteome</keyword>
<protein>
    <recommendedName>
        <fullName evidence="2">non-specific serine/threonine protein kinase</fullName>
        <ecNumber evidence="2">2.7.11.1</ecNumber>
    </recommendedName>
</protein>
<evidence type="ECO:0000313" key="14">
    <source>
        <dbReference type="EMBL" id="CAG9326269.1"/>
    </source>
</evidence>
<dbReference type="SUPFAM" id="SSF56112">
    <property type="entry name" value="Protein kinase-like (PK-like)"/>
    <property type="match status" value="1"/>
</dbReference>
<evidence type="ECO:0000256" key="8">
    <source>
        <dbReference type="ARBA" id="ARBA00047899"/>
    </source>
</evidence>
<comment type="similarity">
    <text evidence="1">Belongs to the protein kinase superfamily. CAMK Ser/Thr protein kinase family. SNF1 subfamily.</text>
</comment>
<keyword evidence="5 10" id="KW-0547">Nucleotide-binding</keyword>
<evidence type="ECO:0000313" key="15">
    <source>
        <dbReference type="Proteomes" id="UP001162131"/>
    </source>
</evidence>
<proteinExistence type="inferred from homology"/>
<dbReference type="Gene3D" id="3.30.200.20">
    <property type="entry name" value="Phosphorylase Kinase, domain 1"/>
    <property type="match status" value="1"/>
</dbReference>
<evidence type="ECO:0000256" key="4">
    <source>
        <dbReference type="ARBA" id="ARBA00022679"/>
    </source>
</evidence>
<evidence type="ECO:0000256" key="10">
    <source>
        <dbReference type="PROSITE-ProRule" id="PRU10141"/>
    </source>
</evidence>
<feature type="domain" description="NAF" evidence="13">
    <location>
        <begin position="294"/>
        <end position="318"/>
    </location>
</feature>
<evidence type="ECO:0000256" key="2">
    <source>
        <dbReference type="ARBA" id="ARBA00012513"/>
    </source>
</evidence>
<dbReference type="Proteomes" id="UP001162131">
    <property type="component" value="Unassembled WGS sequence"/>
</dbReference>
<keyword evidence="4" id="KW-0808">Transferase</keyword>
<dbReference type="PANTHER" id="PTHR43895">
    <property type="entry name" value="CALCIUM/CALMODULIN-DEPENDENT PROTEIN KINASE KINASE-RELATED"/>
    <property type="match status" value="1"/>
</dbReference>
<comment type="catalytic activity">
    <reaction evidence="8">
        <text>L-threonyl-[protein] + ATP = O-phospho-L-threonyl-[protein] + ADP + H(+)</text>
        <dbReference type="Rhea" id="RHEA:46608"/>
        <dbReference type="Rhea" id="RHEA-COMP:11060"/>
        <dbReference type="Rhea" id="RHEA-COMP:11605"/>
        <dbReference type="ChEBI" id="CHEBI:15378"/>
        <dbReference type="ChEBI" id="CHEBI:30013"/>
        <dbReference type="ChEBI" id="CHEBI:30616"/>
        <dbReference type="ChEBI" id="CHEBI:61977"/>
        <dbReference type="ChEBI" id="CHEBI:456216"/>
        <dbReference type="EC" id="2.7.11.1"/>
    </reaction>
</comment>
<evidence type="ECO:0000256" key="6">
    <source>
        <dbReference type="ARBA" id="ARBA00022777"/>
    </source>
</evidence>
<dbReference type="InterPro" id="IPR000719">
    <property type="entry name" value="Prot_kinase_dom"/>
</dbReference>
<dbReference type="PROSITE" id="PS00107">
    <property type="entry name" value="PROTEIN_KINASE_ATP"/>
    <property type="match status" value="1"/>
</dbReference>
<dbReference type="FunFam" id="1.10.510.10:FF:000956">
    <property type="entry name" value="CAMK family protein kinase"/>
    <property type="match status" value="1"/>
</dbReference>
<evidence type="ECO:0000256" key="11">
    <source>
        <dbReference type="RuleBase" id="RU000304"/>
    </source>
</evidence>
<keyword evidence="3 11" id="KW-0723">Serine/threonine-protein kinase</keyword>
<dbReference type="FunFam" id="3.30.200.20:FF:000042">
    <property type="entry name" value="Aurora kinase A"/>
    <property type="match status" value="1"/>
</dbReference>
<organism evidence="14 15">
    <name type="scientific">Blepharisma stoltei</name>
    <dbReference type="NCBI Taxonomy" id="1481888"/>
    <lineage>
        <taxon>Eukaryota</taxon>
        <taxon>Sar</taxon>
        <taxon>Alveolata</taxon>
        <taxon>Ciliophora</taxon>
        <taxon>Postciliodesmatophora</taxon>
        <taxon>Heterotrichea</taxon>
        <taxon>Heterotrichida</taxon>
        <taxon>Blepharismidae</taxon>
        <taxon>Blepharisma</taxon>
    </lineage>
</organism>
<dbReference type="PANTHER" id="PTHR43895:SF32">
    <property type="entry name" value="SERINE_THREONINE-PROTEIN KINASE CHK1"/>
    <property type="match status" value="1"/>
</dbReference>
<dbReference type="AlphaFoldDB" id="A0AAU9JMC3"/>
<feature type="domain" description="Protein kinase" evidence="12">
    <location>
        <begin position="8"/>
        <end position="264"/>
    </location>
</feature>
<dbReference type="GO" id="GO:0007165">
    <property type="term" value="P:signal transduction"/>
    <property type="evidence" value="ECO:0007669"/>
    <property type="project" value="InterPro"/>
</dbReference>
<evidence type="ECO:0000259" key="13">
    <source>
        <dbReference type="PROSITE" id="PS50816"/>
    </source>
</evidence>
<keyword evidence="7 10" id="KW-0067">ATP-binding</keyword>
<dbReference type="PROSITE" id="PS00108">
    <property type="entry name" value="PROTEIN_KINASE_ST"/>
    <property type="match status" value="1"/>
</dbReference>
<dbReference type="InterPro" id="IPR008271">
    <property type="entry name" value="Ser/Thr_kinase_AS"/>
</dbReference>
<dbReference type="PROSITE" id="PS50816">
    <property type="entry name" value="NAF"/>
    <property type="match status" value="1"/>
</dbReference>
<dbReference type="Pfam" id="PF00069">
    <property type="entry name" value="Pkinase"/>
    <property type="match status" value="1"/>
</dbReference>
<evidence type="ECO:0000259" key="12">
    <source>
        <dbReference type="PROSITE" id="PS50011"/>
    </source>
</evidence>
<dbReference type="InterPro" id="IPR004041">
    <property type="entry name" value="NAF_dom"/>
</dbReference>
<dbReference type="Gene3D" id="3.30.310.80">
    <property type="entry name" value="Kinase associated domain 1, KA1"/>
    <property type="match status" value="1"/>
</dbReference>
<reference evidence="14" key="1">
    <citation type="submission" date="2021-09" db="EMBL/GenBank/DDBJ databases">
        <authorList>
            <consortium name="AG Swart"/>
            <person name="Singh M."/>
            <person name="Singh A."/>
            <person name="Seah K."/>
            <person name="Emmerich C."/>
        </authorList>
    </citation>
    <scope>NUCLEOTIDE SEQUENCE</scope>
    <source>
        <strain evidence="14">ATCC30299</strain>
    </source>
</reference>
<dbReference type="PROSITE" id="PS50011">
    <property type="entry name" value="PROTEIN_KINASE_DOM"/>
    <property type="match status" value="1"/>
</dbReference>
<dbReference type="GO" id="GO:0004674">
    <property type="term" value="F:protein serine/threonine kinase activity"/>
    <property type="evidence" value="ECO:0007669"/>
    <property type="project" value="UniProtKB-KW"/>
</dbReference>
<evidence type="ECO:0000256" key="5">
    <source>
        <dbReference type="ARBA" id="ARBA00022741"/>
    </source>
</evidence>
<dbReference type="GO" id="GO:0005524">
    <property type="term" value="F:ATP binding"/>
    <property type="evidence" value="ECO:0007669"/>
    <property type="project" value="UniProtKB-UniRule"/>
</dbReference>
<evidence type="ECO:0000256" key="3">
    <source>
        <dbReference type="ARBA" id="ARBA00022527"/>
    </source>
</evidence>
<comment type="catalytic activity">
    <reaction evidence="9">
        <text>L-seryl-[protein] + ATP = O-phospho-L-seryl-[protein] + ADP + H(+)</text>
        <dbReference type="Rhea" id="RHEA:17989"/>
        <dbReference type="Rhea" id="RHEA-COMP:9863"/>
        <dbReference type="Rhea" id="RHEA-COMP:11604"/>
        <dbReference type="ChEBI" id="CHEBI:15378"/>
        <dbReference type="ChEBI" id="CHEBI:29999"/>
        <dbReference type="ChEBI" id="CHEBI:30616"/>
        <dbReference type="ChEBI" id="CHEBI:83421"/>
        <dbReference type="ChEBI" id="CHEBI:456216"/>
        <dbReference type="EC" id="2.7.11.1"/>
    </reaction>
</comment>
<evidence type="ECO:0000256" key="7">
    <source>
        <dbReference type="ARBA" id="ARBA00022840"/>
    </source>
</evidence>
<dbReference type="InterPro" id="IPR018451">
    <property type="entry name" value="NAF/FISL_domain"/>
</dbReference>
<evidence type="ECO:0000256" key="9">
    <source>
        <dbReference type="ARBA" id="ARBA00048679"/>
    </source>
</evidence>
<dbReference type="Gene3D" id="1.10.510.10">
    <property type="entry name" value="Transferase(Phosphotransferase) domain 1"/>
    <property type="match status" value="1"/>
</dbReference>
<keyword evidence="6" id="KW-0418">Kinase</keyword>
<evidence type="ECO:0000256" key="1">
    <source>
        <dbReference type="ARBA" id="ARBA00006234"/>
    </source>
</evidence>
<dbReference type="EC" id="2.7.11.1" evidence="2"/>
<dbReference type="InterPro" id="IPR017441">
    <property type="entry name" value="Protein_kinase_ATP_BS"/>
</dbReference>
<sequence>MMKRVGNYELGSVLGEGSYGKVRMGVHIESGEKFAIKILDKARIKQENLIENLRQEIHIMKHIRHPNIVKLYEVLSSHSKIYLVLELVTGGELFDKIKECGPLPETQVRNYFQQIISAVAFCECQHIAHRDLKLENVLLDKDGVLKISDFGLSGLFKFDKFNIELMYSTCGTLNYLAPETFGNQGYDGHLSDIWSCGVILYAMLAGTLPFEDDSISRLIEKILSCNYEMPKNISISAQDLLRQILNPDPRTRISISKIKKHPWFLENYREPEGLYNEAENTKDSSQMMIDNQEDRPRVMNAFEIINYCTGTSINKLFDNEEFEPTHILSDKDPLLIIEKINDVMTTLKVKKRIQESTFKILYESMLPPNIQIEVEILEILPSLHVAIFERHLGNLMLYRKIFTTVKTALNQQ</sequence>
<feature type="binding site" evidence="10">
    <location>
        <position position="37"/>
    </location>
    <ligand>
        <name>ATP</name>
        <dbReference type="ChEBI" id="CHEBI:30616"/>
    </ligand>
</feature>
<dbReference type="CDD" id="cd14003">
    <property type="entry name" value="STKc_AMPK-like"/>
    <property type="match status" value="1"/>
</dbReference>
<dbReference type="EMBL" id="CAJZBQ010000040">
    <property type="protein sequence ID" value="CAG9326269.1"/>
    <property type="molecule type" value="Genomic_DNA"/>
</dbReference>
<dbReference type="Pfam" id="PF03822">
    <property type="entry name" value="NAF"/>
    <property type="match status" value="1"/>
</dbReference>